<dbReference type="Pfam" id="PF03880">
    <property type="entry name" value="DbpA"/>
    <property type="match status" value="1"/>
</dbReference>
<feature type="domain" description="Helicase ATP-binding" evidence="6">
    <location>
        <begin position="31"/>
        <end position="200"/>
    </location>
</feature>
<evidence type="ECO:0000259" key="6">
    <source>
        <dbReference type="PROSITE" id="PS51192"/>
    </source>
</evidence>
<dbReference type="GO" id="GO:0005829">
    <property type="term" value="C:cytosol"/>
    <property type="evidence" value="ECO:0007669"/>
    <property type="project" value="TreeGrafter"/>
</dbReference>
<dbReference type="eggNOG" id="COG0513">
    <property type="taxonomic scope" value="Bacteria"/>
</dbReference>
<dbReference type="CDD" id="cd12252">
    <property type="entry name" value="RRM_DbpA"/>
    <property type="match status" value="1"/>
</dbReference>
<accession>E1KNM4</accession>
<dbReference type="PANTHER" id="PTHR47959:SF1">
    <property type="entry name" value="ATP-DEPENDENT RNA HELICASE DBPA"/>
    <property type="match status" value="1"/>
</dbReference>
<reference evidence="8 9" key="1">
    <citation type="submission" date="2010-08" db="EMBL/GenBank/DDBJ databases">
        <authorList>
            <person name="Durkin A.S."/>
            <person name="Madupu R."/>
            <person name="Torralba M."/>
            <person name="Gillis M."/>
            <person name="Methe B."/>
            <person name="Sutton G."/>
            <person name="Nelson K.E."/>
        </authorList>
    </citation>
    <scope>NUCLEOTIDE SEQUENCE [LARGE SCALE GENOMIC DNA]</scope>
    <source>
        <strain evidence="8 9">FB035-09AN</strain>
    </source>
</reference>
<dbReference type="SUPFAM" id="SSF52540">
    <property type="entry name" value="P-loop containing nucleoside triphosphate hydrolases"/>
    <property type="match status" value="1"/>
</dbReference>
<dbReference type="InterPro" id="IPR011545">
    <property type="entry name" value="DEAD/DEAH_box_helicase_dom"/>
</dbReference>
<dbReference type="SMART" id="SM00487">
    <property type="entry name" value="DEXDc"/>
    <property type="match status" value="1"/>
</dbReference>
<dbReference type="InterPro" id="IPR027417">
    <property type="entry name" value="P-loop_NTPase"/>
</dbReference>
<keyword evidence="2" id="KW-0378">Hydrolase</keyword>
<proteinExistence type="inferred from homology"/>
<dbReference type="Pfam" id="PF00271">
    <property type="entry name" value="Helicase_C"/>
    <property type="match status" value="1"/>
</dbReference>
<dbReference type="InterPro" id="IPR014001">
    <property type="entry name" value="Helicase_ATP-bd"/>
</dbReference>
<dbReference type="PANTHER" id="PTHR47959">
    <property type="entry name" value="ATP-DEPENDENT RNA HELICASE RHLE-RELATED"/>
    <property type="match status" value="1"/>
</dbReference>
<keyword evidence="3 8" id="KW-0347">Helicase</keyword>
<dbReference type="AlphaFoldDB" id="E1KNM4"/>
<comment type="caution">
    <text evidence="8">The sequence shown here is derived from an EMBL/GenBank/DDBJ whole genome shotgun (WGS) entry which is preliminary data.</text>
</comment>
<evidence type="ECO:0000256" key="5">
    <source>
        <dbReference type="ARBA" id="ARBA00038437"/>
    </source>
</evidence>
<protein>
    <submittedName>
        <fullName evidence="8">DEAD/DEAH box helicase</fullName>
    </submittedName>
</protein>
<dbReference type="InterPro" id="IPR012677">
    <property type="entry name" value="Nucleotide-bd_a/b_plait_sf"/>
</dbReference>
<dbReference type="Proteomes" id="UP000003610">
    <property type="component" value="Unassembled WGS sequence"/>
</dbReference>
<evidence type="ECO:0000313" key="8">
    <source>
        <dbReference type="EMBL" id="EFL46794.1"/>
    </source>
</evidence>
<dbReference type="GO" id="GO:0003676">
    <property type="term" value="F:nucleic acid binding"/>
    <property type="evidence" value="ECO:0007669"/>
    <property type="project" value="InterPro"/>
</dbReference>
<keyword evidence="1" id="KW-0547">Nucleotide-binding</keyword>
<dbReference type="PROSITE" id="PS51194">
    <property type="entry name" value="HELICASE_CTER"/>
    <property type="match status" value="1"/>
</dbReference>
<evidence type="ECO:0000256" key="1">
    <source>
        <dbReference type="ARBA" id="ARBA00022741"/>
    </source>
</evidence>
<dbReference type="Pfam" id="PF00270">
    <property type="entry name" value="DEAD"/>
    <property type="match status" value="1"/>
</dbReference>
<dbReference type="Gene3D" id="3.40.50.300">
    <property type="entry name" value="P-loop containing nucleotide triphosphate hydrolases"/>
    <property type="match status" value="2"/>
</dbReference>
<name>E1KNM4_9BACT</name>
<evidence type="ECO:0000256" key="3">
    <source>
        <dbReference type="ARBA" id="ARBA00022806"/>
    </source>
</evidence>
<dbReference type="GO" id="GO:0005524">
    <property type="term" value="F:ATP binding"/>
    <property type="evidence" value="ECO:0007669"/>
    <property type="project" value="UniProtKB-KW"/>
</dbReference>
<evidence type="ECO:0000256" key="2">
    <source>
        <dbReference type="ARBA" id="ARBA00022801"/>
    </source>
</evidence>
<sequence>MTRLINYEMERNKIIERLGIELNPMQTETSAAVLRSNKDVVVLSPTGSGKTFAYLLPLVQLLNADSNDVQAIVLVPGRELAKQSFNVVQNMKSGLRSMALYGGRPTMEEHRALRDTLPQILFTTPGRLNDHLDKGNILPNAIKWLIIDEFDKCLEMGFQAEMEQIVSKLSFVERRILLSATESESIPKFVSMGRTIRVDYLENEEQIPNRVQLHEVRSANKDKLETLSNLLRCLGNQSTIVFLNYRDAVMRTANFLKEAGFSVSMFHGGLEQKEREASLYRFSNGSANILVSTNLGARGLDIPDVDNIVHYHLPENEDEYIHRVGRTARWDKEGNAFFVLGPEETLPEYVAQTVKKMEIPTDLPTIMPPKMGTLYIGKGKKDKLSKGDIVGFLCKKGGLTQKEIGKIDVMPRFTYVAVPNEKISHILKMTKGEKIKGISTIVEEVR</sequence>
<dbReference type="SMART" id="SM00490">
    <property type="entry name" value="HELICc"/>
    <property type="match status" value="1"/>
</dbReference>
<comment type="similarity">
    <text evidence="5">Belongs to the DEAD box helicase family.</text>
</comment>
<dbReference type="GO" id="GO:0003724">
    <property type="term" value="F:RNA helicase activity"/>
    <property type="evidence" value="ECO:0007669"/>
    <property type="project" value="TreeGrafter"/>
</dbReference>
<dbReference type="InterPro" id="IPR044742">
    <property type="entry name" value="DEAD/DEAH_RhlB"/>
</dbReference>
<feature type="domain" description="Helicase C-terminal" evidence="7">
    <location>
        <begin position="226"/>
        <end position="375"/>
    </location>
</feature>
<organism evidence="8 9">
    <name type="scientific">Prevotella disiens FB035-09AN</name>
    <dbReference type="NCBI Taxonomy" id="866771"/>
    <lineage>
        <taxon>Bacteria</taxon>
        <taxon>Pseudomonadati</taxon>
        <taxon>Bacteroidota</taxon>
        <taxon>Bacteroidia</taxon>
        <taxon>Bacteroidales</taxon>
        <taxon>Prevotellaceae</taxon>
        <taxon>Prevotella</taxon>
    </lineage>
</organism>
<evidence type="ECO:0000259" key="7">
    <source>
        <dbReference type="PROSITE" id="PS51194"/>
    </source>
</evidence>
<dbReference type="STRING" id="866771.HMPREF9296_2649"/>
<gene>
    <name evidence="8" type="primary">dbpA</name>
    <name evidence="8" type="ORF">HMPREF9296_2649</name>
</gene>
<dbReference type="EMBL" id="AEDO01000013">
    <property type="protein sequence ID" value="EFL46794.1"/>
    <property type="molecule type" value="Genomic_DNA"/>
</dbReference>
<dbReference type="Gene3D" id="3.30.70.330">
    <property type="match status" value="1"/>
</dbReference>
<dbReference type="InterPro" id="IPR050079">
    <property type="entry name" value="DEAD_box_RNA_helicase"/>
</dbReference>
<dbReference type="CDD" id="cd00268">
    <property type="entry name" value="DEADc"/>
    <property type="match status" value="1"/>
</dbReference>
<dbReference type="GO" id="GO:0016787">
    <property type="term" value="F:hydrolase activity"/>
    <property type="evidence" value="ECO:0007669"/>
    <property type="project" value="UniProtKB-KW"/>
</dbReference>
<dbReference type="CDD" id="cd18787">
    <property type="entry name" value="SF2_C_DEAD"/>
    <property type="match status" value="1"/>
</dbReference>
<dbReference type="PROSITE" id="PS51192">
    <property type="entry name" value="HELICASE_ATP_BIND_1"/>
    <property type="match status" value="1"/>
</dbReference>
<keyword evidence="4" id="KW-0067">ATP-binding</keyword>
<dbReference type="InterPro" id="IPR005580">
    <property type="entry name" value="DbpA/CsdA_RNA-bd_dom"/>
</dbReference>
<evidence type="ECO:0000313" key="9">
    <source>
        <dbReference type="Proteomes" id="UP000003610"/>
    </source>
</evidence>
<dbReference type="InterPro" id="IPR001650">
    <property type="entry name" value="Helicase_C-like"/>
</dbReference>
<evidence type="ECO:0000256" key="4">
    <source>
        <dbReference type="ARBA" id="ARBA00022840"/>
    </source>
</evidence>